<dbReference type="GO" id="GO:0016810">
    <property type="term" value="F:hydrolase activity, acting on carbon-nitrogen (but not peptide) bonds"/>
    <property type="evidence" value="ECO:0007669"/>
    <property type="project" value="InterPro"/>
</dbReference>
<dbReference type="AlphaFoldDB" id="A0A1J5UC17"/>
<comment type="caution">
    <text evidence="2">The sequence shown here is derived from an EMBL/GenBank/DDBJ whole genome shotgun (WGS) entry which is preliminary data.</text>
</comment>
<dbReference type="InterPro" id="IPR002509">
    <property type="entry name" value="NODB_dom"/>
</dbReference>
<gene>
    <name evidence="2" type="ORF">BEU00_02695</name>
</gene>
<dbReference type="PANTHER" id="PTHR47561:SF1">
    <property type="entry name" value="POLYSACCHARIDE DEACETYLASE FAMILY PROTEIN (AFU_ORTHOLOGUE AFUA_6G05030)"/>
    <property type="match status" value="1"/>
</dbReference>
<dbReference type="PANTHER" id="PTHR47561">
    <property type="entry name" value="POLYSACCHARIDE DEACETYLASE FAMILY PROTEIN (AFU_ORTHOLOGUE AFUA_6G05030)"/>
    <property type="match status" value="1"/>
</dbReference>
<accession>A0A1J5UC17</accession>
<dbReference type="Gene3D" id="3.20.20.370">
    <property type="entry name" value="Glycoside hydrolase/deacetylase"/>
    <property type="match status" value="1"/>
</dbReference>
<dbReference type="Pfam" id="PF01522">
    <property type="entry name" value="Polysacc_deac_1"/>
    <property type="match status" value="1"/>
</dbReference>
<proteinExistence type="predicted"/>
<dbReference type="EMBL" id="MIYY01000008">
    <property type="protein sequence ID" value="OIR23460.1"/>
    <property type="molecule type" value="Genomic_DNA"/>
</dbReference>
<feature type="domain" description="NodB homology" evidence="1">
    <location>
        <begin position="22"/>
        <end position="270"/>
    </location>
</feature>
<dbReference type="PROSITE" id="PS51677">
    <property type="entry name" value="NODB"/>
    <property type="match status" value="1"/>
</dbReference>
<evidence type="ECO:0000313" key="2">
    <source>
        <dbReference type="EMBL" id="OIR23460.1"/>
    </source>
</evidence>
<organism evidence="2 3">
    <name type="scientific">Marine Group III euryarchaeote CG-Epi3</name>
    <dbReference type="NCBI Taxonomy" id="1888997"/>
    <lineage>
        <taxon>Archaea</taxon>
        <taxon>Methanobacteriati</taxon>
        <taxon>Thermoplasmatota</taxon>
        <taxon>Thermoplasmata</taxon>
        <taxon>Candidatus Thermoprofundales</taxon>
    </lineage>
</organism>
<name>A0A1J5UC17_9ARCH</name>
<evidence type="ECO:0000313" key="3">
    <source>
        <dbReference type="Proteomes" id="UP000183138"/>
    </source>
</evidence>
<dbReference type="Pfam" id="PF11959">
    <property type="entry name" value="DUF3473"/>
    <property type="match status" value="1"/>
</dbReference>
<reference evidence="2 3" key="1">
    <citation type="submission" date="2016-08" db="EMBL/GenBank/DDBJ databases">
        <title>New Insights into Marine Group III Euryarchaeota, from dark to light.</title>
        <authorList>
            <person name="Haro-Moreno J.M."/>
            <person name="Rodriguez-Valera F."/>
            <person name="Lopez-Garcia P."/>
            <person name="Moreira D."/>
            <person name="Martin-Cuadrado A.B."/>
        </authorList>
    </citation>
    <scope>NUCLEOTIDE SEQUENCE [LARGE SCALE GENOMIC DNA]</scope>
    <source>
        <strain evidence="2">CG-Epi3</strain>
    </source>
</reference>
<dbReference type="SUPFAM" id="SSF88713">
    <property type="entry name" value="Glycoside hydrolase/deacetylase"/>
    <property type="match status" value="1"/>
</dbReference>
<evidence type="ECO:0000259" key="1">
    <source>
        <dbReference type="PROSITE" id="PS51677"/>
    </source>
</evidence>
<sequence length="270" mass="30946">MSEVKNFKLLLTIDFEEQRRLEKAGFPKEAIAESLRGTYRIIELFEKLEIKATWFTTAAIGLADTNIFKRLVDSGQEIALHALHDRDDYNKMTEEKARKRLEKAKNIVESISGQKTVGFRAPRFQHPSLKIIKDLGFQYDSSLHPSPMPGRYSGKGKLVPHVDETSGLTVLPVSVVPGLRLPLSWIWFRMLPKGYMRWGASLVEANFDYLCLYFHPWDFVDLSKYKNDLPAGFTVGGKSAIRDMEDFLKWGLEKGWKSVTIKDYLGKQLI</sequence>
<dbReference type="Proteomes" id="UP000183138">
    <property type="component" value="Unassembled WGS sequence"/>
</dbReference>
<dbReference type="GO" id="GO:0005975">
    <property type="term" value="P:carbohydrate metabolic process"/>
    <property type="evidence" value="ECO:0007669"/>
    <property type="project" value="InterPro"/>
</dbReference>
<protein>
    <recommendedName>
        <fullName evidence="1">NodB homology domain-containing protein</fullName>
    </recommendedName>
</protein>
<dbReference type="InterPro" id="IPR011330">
    <property type="entry name" value="Glyco_hydro/deAcase_b/a-brl"/>
</dbReference>
<dbReference type="InterPro" id="IPR022560">
    <property type="entry name" value="DUF3473"/>
</dbReference>